<reference evidence="1" key="1">
    <citation type="submission" date="2020-12" db="EMBL/GenBank/DDBJ databases">
        <title>Clostridium thailandense sp. nov., a novel acetogenic bacterium isolated from peat land soil in Thailand.</title>
        <authorList>
            <person name="Chaikitkaew S."/>
            <person name="Birkeland N.K."/>
        </authorList>
    </citation>
    <scope>NUCLEOTIDE SEQUENCE</scope>
    <source>
        <strain evidence="1">DSM 17425</strain>
    </source>
</reference>
<dbReference type="EMBL" id="JAEEGB010000005">
    <property type="protein sequence ID" value="MBI6872036.1"/>
    <property type="molecule type" value="Genomic_DNA"/>
</dbReference>
<dbReference type="Proteomes" id="UP000622687">
    <property type="component" value="Unassembled WGS sequence"/>
</dbReference>
<keyword evidence="2" id="KW-1185">Reference proteome</keyword>
<dbReference type="Pfam" id="PF10042">
    <property type="entry name" value="DUF2278"/>
    <property type="match status" value="1"/>
</dbReference>
<dbReference type="AlphaFoldDB" id="A0A934HYV6"/>
<evidence type="ECO:0000313" key="1">
    <source>
        <dbReference type="EMBL" id="MBI6872036.1"/>
    </source>
</evidence>
<accession>A0A934HYV6</accession>
<evidence type="ECO:0000313" key="2">
    <source>
        <dbReference type="Proteomes" id="UP000622687"/>
    </source>
</evidence>
<sequence>MAIPIYVVCKAKAKTITNIGCEVPRKEGRLKLEGDVQCRYEKLGGVFHYYFRIHAETLYMEESKFPFNNGNIEVQVNVRSHEGRKTPKLEYLFKEDIRVKDEKKFSLKELSRLDYGIKIFNYDQEENKENRIALDYIRSNLFDMNEFKTVPTTSDLNHELHEHIIQAKKKDADIYIFGDLYSFETKEGETREERFMNLKKSGPRGIHDVHMNQGSSHKKEWISNNGEYQDGGILIHFKSKEEDRWVGIFLRFEGQYK</sequence>
<dbReference type="InterPro" id="IPR019268">
    <property type="entry name" value="DUF2278"/>
</dbReference>
<dbReference type="RefSeq" id="WP_211141462.1">
    <property type="nucleotide sequence ID" value="NZ_JAEEGB010000005.1"/>
</dbReference>
<name>A0A934HYV6_9CLOT</name>
<gene>
    <name evidence="1" type="ORF">I6U51_04845</name>
</gene>
<organism evidence="1 2">
    <name type="scientific">Clostridium aciditolerans</name>
    <dbReference type="NCBI Taxonomy" id="339861"/>
    <lineage>
        <taxon>Bacteria</taxon>
        <taxon>Bacillati</taxon>
        <taxon>Bacillota</taxon>
        <taxon>Clostridia</taxon>
        <taxon>Eubacteriales</taxon>
        <taxon>Clostridiaceae</taxon>
        <taxon>Clostridium</taxon>
    </lineage>
</organism>
<protein>
    <submittedName>
        <fullName evidence="1">DUF2278 family protein</fullName>
    </submittedName>
</protein>
<comment type="caution">
    <text evidence="1">The sequence shown here is derived from an EMBL/GenBank/DDBJ whole genome shotgun (WGS) entry which is preliminary data.</text>
</comment>
<proteinExistence type="predicted"/>